<accession>A0A5B7GK18</accession>
<reference evidence="1 2" key="1">
    <citation type="submission" date="2019-05" db="EMBL/GenBank/DDBJ databases">
        <title>Another draft genome of Portunus trituberculatus and its Hox gene families provides insights of decapod evolution.</title>
        <authorList>
            <person name="Jeong J.-H."/>
            <person name="Song I."/>
            <person name="Kim S."/>
            <person name="Choi T."/>
            <person name="Kim D."/>
            <person name="Ryu S."/>
            <person name="Kim W."/>
        </authorList>
    </citation>
    <scope>NUCLEOTIDE SEQUENCE [LARGE SCALE GENOMIC DNA]</scope>
    <source>
        <tissue evidence="1">Muscle</tissue>
    </source>
</reference>
<keyword evidence="2" id="KW-1185">Reference proteome</keyword>
<evidence type="ECO:0000313" key="2">
    <source>
        <dbReference type="Proteomes" id="UP000324222"/>
    </source>
</evidence>
<proteinExistence type="predicted"/>
<dbReference type="EMBL" id="VSRR010015106">
    <property type="protein sequence ID" value="MPC57813.1"/>
    <property type="molecule type" value="Genomic_DNA"/>
</dbReference>
<name>A0A5B7GK18_PORTR</name>
<gene>
    <name evidence="1" type="ORF">E2C01_051801</name>
</gene>
<protein>
    <submittedName>
        <fullName evidence="1">Uncharacterized protein</fullName>
    </submittedName>
</protein>
<dbReference type="Proteomes" id="UP000324222">
    <property type="component" value="Unassembled WGS sequence"/>
</dbReference>
<sequence>MRRQSWFTAVWCTAQPVEDLDKSVSGVTKLLHRCKERASNSRPVTRHASYCGSKQVIYINTPLVLSIPCHLFLPAGFSLVVEPSHQGQVGHRRQVFIMF</sequence>
<comment type="caution">
    <text evidence="1">The sequence shown here is derived from an EMBL/GenBank/DDBJ whole genome shotgun (WGS) entry which is preliminary data.</text>
</comment>
<organism evidence="1 2">
    <name type="scientific">Portunus trituberculatus</name>
    <name type="common">Swimming crab</name>
    <name type="synonym">Neptunus trituberculatus</name>
    <dbReference type="NCBI Taxonomy" id="210409"/>
    <lineage>
        <taxon>Eukaryota</taxon>
        <taxon>Metazoa</taxon>
        <taxon>Ecdysozoa</taxon>
        <taxon>Arthropoda</taxon>
        <taxon>Crustacea</taxon>
        <taxon>Multicrustacea</taxon>
        <taxon>Malacostraca</taxon>
        <taxon>Eumalacostraca</taxon>
        <taxon>Eucarida</taxon>
        <taxon>Decapoda</taxon>
        <taxon>Pleocyemata</taxon>
        <taxon>Brachyura</taxon>
        <taxon>Eubrachyura</taxon>
        <taxon>Portunoidea</taxon>
        <taxon>Portunidae</taxon>
        <taxon>Portuninae</taxon>
        <taxon>Portunus</taxon>
    </lineage>
</organism>
<dbReference type="AlphaFoldDB" id="A0A5B7GK18"/>
<evidence type="ECO:0000313" key="1">
    <source>
        <dbReference type="EMBL" id="MPC57813.1"/>
    </source>
</evidence>